<evidence type="ECO:0000313" key="3">
    <source>
        <dbReference type="Proteomes" id="UP000471521"/>
    </source>
</evidence>
<feature type="region of interest" description="Disordered" evidence="1">
    <location>
        <begin position="121"/>
        <end position="185"/>
    </location>
</feature>
<proteinExistence type="predicted"/>
<dbReference type="AlphaFoldDB" id="A0A6B0SHH5"/>
<name>A0A6B0SHH5_9EURY</name>
<dbReference type="Proteomes" id="UP000471521">
    <property type="component" value="Unassembled WGS sequence"/>
</dbReference>
<dbReference type="RefSeq" id="WP_159524924.1">
    <property type="nucleotide sequence ID" value="NZ_WUUU01000004.1"/>
</dbReference>
<organism evidence="2 3">
    <name type="scientific">Halobacterium bonnevillei</name>
    <dbReference type="NCBI Taxonomy" id="2692200"/>
    <lineage>
        <taxon>Archaea</taxon>
        <taxon>Methanobacteriati</taxon>
        <taxon>Methanobacteriota</taxon>
        <taxon>Stenosarchaea group</taxon>
        <taxon>Halobacteria</taxon>
        <taxon>Halobacteriales</taxon>
        <taxon>Halobacteriaceae</taxon>
        <taxon>Halobacterium</taxon>
    </lineage>
</organism>
<feature type="compositionally biased region" description="Acidic residues" evidence="1">
    <location>
        <begin position="167"/>
        <end position="185"/>
    </location>
</feature>
<protein>
    <submittedName>
        <fullName evidence="2">Uncharacterized protein</fullName>
    </submittedName>
</protein>
<dbReference type="InterPro" id="IPR058427">
    <property type="entry name" value="DUF8114"/>
</dbReference>
<dbReference type="EMBL" id="WUUU01000004">
    <property type="protein sequence ID" value="MXR19331.1"/>
    <property type="molecule type" value="Genomic_DNA"/>
</dbReference>
<accession>A0A6B0SHH5</accession>
<dbReference type="OrthoDB" id="341007at2157"/>
<feature type="compositionally biased region" description="Basic and acidic residues" evidence="1">
    <location>
        <begin position="156"/>
        <end position="166"/>
    </location>
</feature>
<evidence type="ECO:0000256" key="1">
    <source>
        <dbReference type="SAM" id="MobiDB-lite"/>
    </source>
</evidence>
<comment type="caution">
    <text evidence="2">The sequence shown here is derived from an EMBL/GenBank/DDBJ whole genome shotgun (WGS) entry which is preliminary data.</text>
</comment>
<evidence type="ECO:0000313" key="2">
    <source>
        <dbReference type="EMBL" id="MXR19331.1"/>
    </source>
</evidence>
<dbReference type="Pfam" id="PF26419">
    <property type="entry name" value="DUF8114"/>
    <property type="match status" value="1"/>
</dbReference>
<reference evidence="2 3" key="1">
    <citation type="submission" date="2019-12" db="EMBL/GenBank/DDBJ databases">
        <title>Isolation and characterization of three novel carbon monoxide-oxidizing members of Halobacteria from salione crusts and soils.</title>
        <authorList>
            <person name="Myers M.R."/>
            <person name="King G.M."/>
        </authorList>
    </citation>
    <scope>NUCLEOTIDE SEQUENCE [LARGE SCALE GENOMIC DNA]</scope>
    <source>
        <strain evidence="2 3">PCN9</strain>
    </source>
</reference>
<keyword evidence="3" id="KW-1185">Reference proteome</keyword>
<gene>
    <name evidence="2" type="ORF">GRX66_01445</name>
</gene>
<sequence length="185" mass="21291">MTKVSIGFRGWRFEEDDVFDEHGDYRTFEEMSDDASARLRRLPALMDRPCDACYLAHGDDPDERNTPAAVYGEPRAEVLLCDEHERDFYYWFLEGDGDQHRGTEALQEAFREWFADGGRAPDWYDGPEHVATDPENTPDPDVPDPEIFNVEVPEDEQARVNLREPVEGVDEDDLDLEADYPTGDE</sequence>